<evidence type="ECO:0000256" key="6">
    <source>
        <dbReference type="HAMAP-Rule" id="MF_00073"/>
    </source>
</evidence>
<dbReference type="NCBIfam" id="TIGR01951">
    <property type="entry name" value="nusB"/>
    <property type="match status" value="1"/>
</dbReference>
<protein>
    <recommendedName>
        <fullName evidence="6">Transcription antitermination protein NusB</fullName>
    </recommendedName>
    <alternativeName>
        <fullName evidence="6">Antitermination factor NusB</fullName>
    </alternativeName>
</protein>
<name>A0ABU9VT55_9CLOT</name>
<dbReference type="InterPro" id="IPR035926">
    <property type="entry name" value="NusB-like_sf"/>
</dbReference>
<feature type="domain" description="NusB/RsmB/TIM44" evidence="7">
    <location>
        <begin position="5"/>
        <end position="129"/>
    </location>
</feature>
<evidence type="ECO:0000256" key="4">
    <source>
        <dbReference type="ARBA" id="ARBA00023015"/>
    </source>
</evidence>
<proteinExistence type="inferred from homology"/>
<accession>A0ABU9VT55</accession>
<sequence>MKRKEARELCMQLVYEMIIKNEFSLAGYQHFLENAPERPDQDGYIRQVLSSVIERHDEVDQMIRSYAIDWQMERIARVDLAILRVSIAELLDLDDIPSYVSVNEAIEMAKKFSTENSSAFVNGILGTYLKDRGEDRHATP</sequence>
<dbReference type="EMBL" id="JBCITM010000002">
    <property type="protein sequence ID" value="MEN1759319.1"/>
    <property type="molecule type" value="Genomic_DNA"/>
</dbReference>
<keyword evidence="2 6" id="KW-0889">Transcription antitermination</keyword>
<evidence type="ECO:0000313" key="8">
    <source>
        <dbReference type="EMBL" id="MEN1759319.1"/>
    </source>
</evidence>
<dbReference type="InterPro" id="IPR011605">
    <property type="entry name" value="NusB_fam"/>
</dbReference>
<evidence type="ECO:0000259" key="7">
    <source>
        <dbReference type="Pfam" id="PF01029"/>
    </source>
</evidence>
<evidence type="ECO:0000256" key="3">
    <source>
        <dbReference type="ARBA" id="ARBA00022884"/>
    </source>
</evidence>
<dbReference type="RefSeq" id="WP_343184689.1">
    <property type="nucleotide sequence ID" value="NZ_JBCITM010000002.1"/>
</dbReference>
<comment type="similarity">
    <text evidence="1 6">Belongs to the NusB family.</text>
</comment>
<evidence type="ECO:0000256" key="1">
    <source>
        <dbReference type="ARBA" id="ARBA00005952"/>
    </source>
</evidence>
<dbReference type="PANTHER" id="PTHR11078:SF3">
    <property type="entry name" value="ANTITERMINATION NUSB DOMAIN-CONTAINING PROTEIN"/>
    <property type="match status" value="1"/>
</dbReference>
<comment type="caution">
    <text evidence="8">The sequence shown here is derived from an EMBL/GenBank/DDBJ whole genome shotgun (WGS) entry which is preliminary data.</text>
</comment>
<keyword evidence="5 6" id="KW-0804">Transcription</keyword>
<evidence type="ECO:0000256" key="2">
    <source>
        <dbReference type="ARBA" id="ARBA00022814"/>
    </source>
</evidence>
<keyword evidence="3 6" id="KW-0694">RNA-binding</keyword>
<evidence type="ECO:0000313" key="9">
    <source>
        <dbReference type="Proteomes" id="UP001407405"/>
    </source>
</evidence>
<dbReference type="PANTHER" id="PTHR11078">
    <property type="entry name" value="N UTILIZATION SUBSTANCE PROTEIN B-RELATED"/>
    <property type="match status" value="1"/>
</dbReference>
<organism evidence="8 9">
    <name type="scientific">Anoxynatronum sibiricum</name>
    <dbReference type="NCBI Taxonomy" id="210623"/>
    <lineage>
        <taxon>Bacteria</taxon>
        <taxon>Bacillati</taxon>
        <taxon>Bacillota</taxon>
        <taxon>Clostridia</taxon>
        <taxon>Eubacteriales</taxon>
        <taxon>Clostridiaceae</taxon>
        <taxon>Anoxynatronum</taxon>
    </lineage>
</organism>
<keyword evidence="4 6" id="KW-0805">Transcription regulation</keyword>
<dbReference type="Pfam" id="PF01029">
    <property type="entry name" value="NusB"/>
    <property type="match status" value="1"/>
</dbReference>
<reference evidence="8 9" key="1">
    <citation type="submission" date="2024-04" db="EMBL/GenBank/DDBJ databases">
        <title>Genome sequencing and metabolic network reconstruction of aminoacids and betaine degradation by Anoxynatronum sibiricum.</title>
        <authorList>
            <person name="Detkova E.N."/>
            <person name="Boltjanskaja Y.V."/>
            <person name="Mardanov A.V."/>
            <person name="Kevbrin V."/>
        </authorList>
    </citation>
    <scope>NUCLEOTIDE SEQUENCE [LARGE SCALE GENOMIC DNA]</scope>
    <source>
        <strain evidence="8 9">Z-7981</strain>
    </source>
</reference>
<keyword evidence="9" id="KW-1185">Reference proteome</keyword>
<dbReference type="SUPFAM" id="SSF48013">
    <property type="entry name" value="NusB-like"/>
    <property type="match status" value="1"/>
</dbReference>
<dbReference type="HAMAP" id="MF_00073">
    <property type="entry name" value="NusB"/>
    <property type="match status" value="1"/>
</dbReference>
<gene>
    <name evidence="6 8" type="primary">nusB</name>
    <name evidence="8" type="ORF">AAIG11_02430</name>
</gene>
<dbReference type="Proteomes" id="UP001407405">
    <property type="component" value="Unassembled WGS sequence"/>
</dbReference>
<dbReference type="InterPro" id="IPR006027">
    <property type="entry name" value="NusB_RsmB_TIM44"/>
</dbReference>
<evidence type="ECO:0000256" key="5">
    <source>
        <dbReference type="ARBA" id="ARBA00023163"/>
    </source>
</evidence>
<comment type="function">
    <text evidence="6">Involved in transcription antitermination. Required for transcription of ribosomal RNA (rRNA) genes. Binds specifically to the boxA antiterminator sequence of the ribosomal RNA (rrn) operons.</text>
</comment>
<dbReference type="Gene3D" id="1.10.940.10">
    <property type="entry name" value="NusB-like"/>
    <property type="match status" value="1"/>
</dbReference>